<dbReference type="Proteomes" id="UP000694385">
    <property type="component" value="Unassembled WGS sequence"/>
</dbReference>
<dbReference type="GeneTree" id="ENSGT00940000157901"/>
<dbReference type="SMART" id="SM00211">
    <property type="entry name" value="TY"/>
    <property type="match status" value="2"/>
</dbReference>
<proteinExistence type="predicted"/>
<evidence type="ECO:0000256" key="1">
    <source>
        <dbReference type="ARBA" id="ARBA00004302"/>
    </source>
</evidence>
<evidence type="ECO:0000256" key="7">
    <source>
        <dbReference type="ARBA" id="ARBA00022737"/>
    </source>
</evidence>
<evidence type="ECO:0000256" key="9">
    <source>
        <dbReference type="ARBA" id="ARBA00022869"/>
    </source>
</evidence>
<dbReference type="CDD" id="cd00054">
    <property type="entry name" value="EGF_CA"/>
    <property type="match status" value="3"/>
</dbReference>
<dbReference type="GO" id="GO:0005886">
    <property type="term" value="C:plasma membrane"/>
    <property type="evidence" value="ECO:0007669"/>
    <property type="project" value="Ensembl"/>
</dbReference>
<evidence type="ECO:0000256" key="11">
    <source>
        <dbReference type="ARBA" id="ARBA00022974"/>
    </source>
</evidence>
<feature type="domain" description="EGF-like" evidence="22">
    <location>
        <begin position="866"/>
        <end position="909"/>
    </location>
</feature>
<feature type="chain" id="PRO_5034495328" description="Nidogen-2" evidence="21">
    <location>
        <begin position="31"/>
        <end position="1392"/>
    </location>
</feature>
<dbReference type="InterPro" id="IPR003886">
    <property type="entry name" value="NIDO_dom"/>
</dbReference>
<feature type="repeat" description="LDL-receptor class B" evidence="18">
    <location>
        <begin position="1172"/>
        <end position="1215"/>
    </location>
</feature>
<dbReference type="InterPro" id="IPR049883">
    <property type="entry name" value="NOTCH1_EGF-like"/>
</dbReference>
<keyword evidence="2" id="KW-0488">Methylation</keyword>
<gene>
    <name evidence="26" type="primary">Nid2</name>
</gene>
<dbReference type="SMART" id="SM00135">
    <property type="entry name" value="LY"/>
    <property type="match status" value="5"/>
</dbReference>
<dbReference type="PROSITE" id="PS00484">
    <property type="entry name" value="THYROGLOBULIN_1_1"/>
    <property type="match status" value="2"/>
</dbReference>
<dbReference type="InterPro" id="IPR001881">
    <property type="entry name" value="EGF-like_Ca-bd_dom"/>
</dbReference>
<dbReference type="Pfam" id="PF00086">
    <property type="entry name" value="Thyroglobulin_1"/>
    <property type="match status" value="2"/>
</dbReference>
<keyword evidence="4" id="KW-0272">Extracellular matrix</keyword>
<dbReference type="SMART" id="SM00682">
    <property type="entry name" value="G2F"/>
    <property type="match status" value="1"/>
</dbReference>
<feature type="domain" description="Thyroglobulin type-1" evidence="24">
    <location>
        <begin position="955"/>
        <end position="1023"/>
    </location>
</feature>
<dbReference type="PROSITE" id="PS51220">
    <property type="entry name" value="NIDO"/>
    <property type="match status" value="1"/>
</dbReference>
<feature type="disulfide bond" evidence="19">
    <location>
        <begin position="992"/>
        <end position="999"/>
    </location>
</feature>
<feature type="domain" description="Nidogen G2 beta-barrel" evidence="23">
    <location>
        <begin position="546"/>
        <end position="776"/>
    </location>
</feature>
<dbReference type="SUPFAM" id="SSF54511">
    <property type="entry name" value="GFP-like"/>
    <property type="match status" value="1"/>
</dbReference>
<dbReference type="SMART" id="SM00179">
    <property type="entry name" value="EGF_CA"/>
    <property type="match status" value="4"/>
</dbReference>
<dbReference type="Gene3D" id="4.10.800.10">
    <property type="entry name" value="Thyroglobulin type-1"/>
    <property type="match status" value="2"/>
</dbReference>
<dbReference type="InterPro" id="IPR018097">
    <property type="entry name" value="EGF_Ca-bd_CS"/>
</dbReference>
<dbReference type="OMA" id="TCEHNHG"/>
<evidence type="ECO:0000256" key="13">
    <source>
        <dbReference type="ARBA" id="ARBA00023180"/>
    </source>
</evidence>
<sequence>TFSEPLIGPWSTGSQLLLLLLLLLLPRAGALRPAELFPYGELLGDRLLPEGDDESSAAVKLAVPLRFYDAQFSNLYVGTNGIISTQDFPRETQYVDDDFPTDFPAIAPFLADIDTSRGRGRVLYREDTSPAVLSLAARYVRAGFPRSASSFAPTHAFLATWEHVGAYEELRRGAAPSAELNTFQAVLVSDESDSYALFLYPTNGLQFFGTRPKESYNVQLQLPARVGFCRGEAEDPKREALHFSLTSTEQSVKNLYQLSNLGIPGAWAFHIGSRSPLDNIRPATVGGDLSTARSSAPLEHPLSQAAALESDYTEDNLDYYDENEEEVEYLPGEPEEALDGQGRIDVSFHSKADPVPVEGGTPSPLPHPVPSDWPSYPETKLAALDPQTKQRASPEEVEAPDLNGREESWHLTGPRSPLLPEAGRDSQAPAREDPPPSIQPFPDGGAVPSKPDIPAPSPQGETFAPSYPVSGHVPPPSGGRYVVGVEDHISSNAQVFTYNAANKETCAHHHGQCSRHAFCTDYASGFCCHCQSRFYGNGQHCLPEGAPHRVNGKVSGHLRVGHIPVDFTNVDLHAYIVGNDGRAYTAISHVPQPAAQALLPVMPIGGLFGWLFALEKPGSENGFSLTGANFIHDMEVTFHPGGERVRITQTAEGLDPENYLSIKTDIEGQVPHIPANFTAHIAPYKELYHYSDSAVTSTSSREYSLTSGAVNQSWSYSVHQNITYQACGHAPRPHALATTQQLTVDRVFALYSEDEGVLRFAVTNQIGPVEADSEPAPVNPCYDGSHMCDTTARCHPGTGVDYTCECAPGYQGDGRSCVDVDECSTGFHRCGPNSMCINLLGSYRCDCRSGYEFADDQHTCILIAPASNPCEDGSHTCAPVEAARCIHHGGSSFSCACLPGYIGTGHQCSDVDECAENRCHPAATCYNTPGSFSCRCQAGYHGDGFQCTPDSVSELKPCERQQRYAQAQHAYPGSRVHVPQCDDQGNFLPLQCHGNTGFCWCVDPNGQEVPGTQTPPGSTPPHCGPPPEPTQRPRTVCERWRESLLEHYGGAPRDDQYVPQCDDLGHFIPLQCHGKSDFCWCVDKDGRELQGTRSQPGTIPACIPTVAPPTVRPTPRPDVTPPSVGTFLLYAQGQQIGHLPLNGTRLQKDAAKTLLSLHGSIVVGIDYDCQERMVYWTDVAGRTISRASLEAGAEPETIITSALISPEGLAIDHFRRTMYWTDSGLDKIERANLDGSERKVLFHTDLVNPRAITVDPIRGNLYWTDWNREAPKIETSSLDGENRRILVNKDIGLPNGLTFDPFSKLLCWADAGTKKLECTLPDGTGRRVIQNHLNYPFSIVSYADHFYHTDWRRDGVISVNKDSGQFIDEYLPEQRSHLYGITAVYPYCPTGK</sequence>
<evidence type="ECO:0000256" key="4">
    <source>
        <dbReference type="ARBA" id="ARBA00022530"/>
    </source>
</evidence>
<keyword evidence="5 17" id="KW-0245">EGF-like domain</keyword>
<dbReference type="PROSITE" id="PS00010">
    <property type="entry name" value="ASX_HYDROXYL"/>
    <property type="match status" value="2"/>
</dbReference>
<feature type="compositionally biased region" description="Pro residues" evidence="20">
    <location>
        <begin position="1017"/>
        <end position="1030"/>
    </location>
</feature>
<evidence type="ECO:0000259" key="24">
    <source>
        <dbReference type="PROSITE" id="PS51162"/>
    </source>
</evidence>
<comment type="caution">
    <text evidence="17">Lacks conserved residue(s) required for the propagation of feature annotation.</text>
</comment>
<evidence type="ECO:0000259" key="22">
    <source>
        <dbReference type="PROSITE" id="PS50026"/>
    </source>
</evidence>
<dbReference type="InterPro" id="IPR009030">
    <property type="entry name" value="Growth_fac_rcpt_cys_sf"/>
</dbReference>
<name>A0A8C5KI00_JACJA</name>
<evidence type="ECO:0000256" key="17">
    <source>
        <dbReference type="PROSITE-ProRule" id="PRU00076"/>
    </source>
</evidence>
<keyword evidence="11" id="KW-0654">Proteoglycan</keyword>
<feature type="repeat" description="LDL-receptor class B" evidence="18">
    <location>
        <begin position="1216"/>
        <end position="1258"/>
    </location>
</feature>
<dbReference type="CDD" id="cd00255">
    <property type="entry name" value="nidG2"/>
    <property type="match status" value="1"/>
</dbReference>
<feature type="domain" description="NIDO" evidence="25">
    <location>
        <begin position="108"/>
        <end position="274"/>
    </location>
</feature>
<dbReference type="PROSITE" id="PS50026">
    <property type="entry name" value="EGF_3"/>
    <property type="match status" value="4"/>
</dbReference>
<dbReference type="Pfam" id="PF12662">
    <property type="entry name" value="cEGF"/>
    <property type="match status" value="1"/>
</dbReference>
<dbReference type="GO" id="GO:0017147">
    <property type="term" value="F:Wnt-protein binding"/>
    <property type="evidence" value="ECO:0007669"/>
    <property type="project" value="TreeGrafter"/>
</dbReference>
<keyword evidence="6 21" id="KW-0732">Signal</keyword>
<feature type="signal peptide" evidence="21">
    <location>
        <begin position="1"/>
        <end position="30"/>
    </location>
</feature>
<dbReference type="GO" id="GO:0060070">
    <property type="term" value="P:canonical Wnt signaling pathway"/>
    <property type="evidence" value="ECO:0007669"/>
    <property type="project" value="TreeGrafter"/>
</dbReference>
<evidence type="ECO:0000259" key="25">
    <source>
        <dbReference type="PROSITE" id="PS51220"/>
    </source>
</evidence>
<evidence type="ECO:0000259" key="23">
    <source>
        <dbReference type="PROSITE" id="PS50993"/>
    </source>
</evidence>
<dbReference type="InterPro" id="IPR011042">
    <property type="entry name" value="6-blade_b-propeller_TolB-like"/>
</dbReference>
<feature type="domain" description="EGF-like" evidence="22">
    <location>
        <begin position="819"/>
        <end position="857"/>
    </location>
</feature>
<evidence type="ECO:0000256" key="18">
    <source>
        <dbReference type="PROSITE-ProRule" id="PRU00461"/>
    </source>
</evidence>
<dbReference type="InterPro" id="IPR000033">
    <property type="entry name" value="LDLR_classB_rpt"/>
</dbReference>
<feature type="domain" description="EGF-like" evidence="22">
    <location>
        <begin position="777"/>
        <end position="818"/>
    </location>
</feature>
<dbReference type="Pfam" id="PF06119">
    <property type="entry name" value="NIDO"/>
    <property type="match status" value="1"/>
</dbReference>
<dbReference type="Pfam" id="PF07474">
    <property type="entry name" value="G2F"/>
    <property type="match status" value="1"/>
</dbReference>
<dbReference type="Pfam" id="PF00058">
    <property type="entry name" value="Ldl_recept_b"/>
    <property type="match status" value="3"/>
</dbReference>
<dbReference type="SUPFAM" id="SSF63825">
    <property type="entry name" value="YWTD domain"/>
    <property type="match status" value="1"/>
</dbReference>
<feature type="region of interest" description="Disordered" evidence="20">
    <location>
        <begin position="1010"/>
        <end position="1032"/>
    </location>
</feature>
<evidence type="ECO:0000256" key="15">
    <source>
        <dbReference type="ARBA" id="ARBA00062114"/>
    </source>
</evidence>
<organism evidence="26 27">
    <name type="scientific">Jaculus jaculus</name>
    <name type="common">Lesser Egyptian jerboa</name>
    <dbReference type="NCBI Taxonomy" id="51337"/>
    <lineage>
        <taxon>Eukaryota</taxon>
        <taxon>Metazoa</taxon>
        <taxon>Chordata</taxon>
        <taxon>Craniata</taxon>
        <taxon>Vertebrata</taxon>
        <taxon>Euteleostomi</taxon>
        <taxon>Mammalia</taxon>
        <taxon>Eutheria</taxon>
        <taxon>Euarchontoglires</taxon>
        <taxon>Glires</taxon>
        <taxon>Rodentia</taxon>
        <taxon>Myomorpha</taxon>
        <taxon>Dipodoidea</taxon>
        <taxon>Dipodidae</taxon>
        <taxon>Dipodinae</taxon>
        <taxon>Jaculus</taxon>
    </lineage>
</organism>
<dbReference type="FunFam" id="2.40.155.10:FF:000001">
    <property type="entry name" value="Nidogen 1"/>
    <property type="match status" value="1"/>
</dbReference>
<dbReference type="CDD" id="cd00191">
    <property type="entry name" value="TY"/>
    <property type="match status" value="2"/>
</dbReference>
<dbReference type="FunFam" id="4.10.800.10:FF:000007">
    <property type="entry name" value="Nidogen 2"/>
    <property type="match status" value="1"/>
</dbReference>
<evidence type="ECO:0000256" key="16">
    <source>
        <dbReference type="ARBA" id="ARBA00072068"/>
    </source>
</evidence>
<feature type="region of interest" description="Disordered" evidence="20">
    <location>
        <begin position="351"/>
        <end position="472"/>
    </location>
</feature>
<dbReference type="GO" id="GO:0005604">
    <property type="term" value="C:basement membrane"/>
    <property type="evidence" value="ECO:0007669"/>
    <property type="project" value="UniProtKB-SubCell"/>
</dbReference>
<dbReference type="InterPro" id="IPR036857">
    <property type="entry name" value="Thyroglobulin_1_sf"/>
</dbReference>
<evidence type="ECO:0000256" key="21">
    <source>
        <dbReference type="SAM" id="SignalP"/>
    </source>
</evidence>
<dbReference type="GO" id="GO:0007160">
    <property type="term" value="P:cell-matrix adhesion"/>
    <property type="evidence" value="ECO:0007669"/>
    <property type="project" value="Ensembl"/>
</dbReference>
<dbReference type="PANTHER" id="PTHR46513:SF15">
    <property type="entry name" value="NIDOGEN 2"/>
    <property type="match status" value="1"/>
</dbReference>
<dbReference type="SUPFAM" id="SSF57184">
    <property type="entry name" value="Growth factor receptor domain"/>
    <property type="match status" value="1"/>
</dbReference>
<dbReference type="SUPFAM" id="SSF57610">
    <property type="entry name" value="Thyroglobulin type-1 domain"/>
    <property type="match status" value="2"/>
</dbReference>
<dbReference type="FunFam" id="2.120.10.30:FF:000030">
    <property type="entry name" value="Nidogen 1"/>
    <property type="match status" value="1"/>
</dbReference>
<feature type="repeat" description="LDL-receptor class B" evidence="18">
    <location>
        <begin position="1259"/>
        <end position="1303"/>
    </location>
</feature>
<feature type="disulfide bond" evidence="19">
    <location>
        <begin position="1072"/>
        <end position="1079"/>
    </location>
</feature>
<dbReference type="Gene3D" id="2.10.25.10">
    <property type="entry name" value="Laminin"/>
    <property type="match status" value="4"/>
</dbReference>
<evidence type="ECO:0000313" key="26">
    <source>
        <dbReference type="Ensembl" id="ENSJJAP00000009385.1"/>
    </source>
</evidence>
<keyword evidence="12 19" id="KW-1015">Disulfide bond</keyword>
<comment type="subcellular location">
    <subcellularLocation>
        <location evidence="1">Secreted</location>
        <location evidence="1">Extracellular space</location>
        <location evidence="1">Extracellular matrix</location>
        <location evidence="1">Basement membrane</location>
    </subcellularLocation>
</comment>
<comment type="subunit">
    <text evidence="15">Interacts with LAMA2. Interacts with COL13A1. Interacts with EFEMP2.</text>
</comment>
<evidence type="ECO:0000256" key="20">
    <source>
        <dbReference type="SAM" id="MobiDB-lite"/>
    </source>
</evidence>
<dbReference type="SMART" id="SM00181">
    <property type="entry name" value="EGF"/>
    <property type="match status" value="5"/>
</dbReference>
<dbReference type="GO" id="GO:0042813">
    <property type="term" value="F:Wnt receptor activity"/>
    <property type="evidence" value="ECO:0007669"/>
    <property type="project" value="TreeGrafter"/>
</dbReference>
<comment type="function">
    <text evidence="14">Cell adhesion glycoprotein. Might be involved in osteoblast differentiation. It probably has a role in cell-extracellular matrix interactions.</text>
</comment>
<dbReference type="PROSITE" id="PS01187">
    <property type="entry name" value="EGF_CA"/>
    <property type="match status" value="2"/>
</dbReference>
<dbReference type="Pfam" id="PF12947">
    <property type="entry name" value="EGF_3"/>
    <property type="match status" value="2"/>
</dbReference>
<evidence type="ECO:0000256" key="14">
    <source>
        <dbReference type="ARBA" id="ARBA00059143"/>
    </source>
</evidence>
<dbReference type="Pfam" id="PF07645">
    <property type="entry name" value="EGF_CA"/>
    <property type="match status" value="1"/>
</dbReference>
<evidence type="ECO:0000256" key="6">
    <source>
        <dbReference type="ARBA" id="ARBA00022729"/>
    </source>
</evidence>
<dbReference type="FunFam" id="2.10.25.10:FF:000270">
    <property type="entry name" value="Nidogen 1"/>
    <property type="match status" value="1"/>
</dbReference>
<keyword evidence="8" id="KW-0106">Calcium</keyword>
<feature type="domain" description="EGF-like" evidence="22">
    <location>
        <begin position="910"/>
        <end position="946"/>
    </location>
</feature>
<keyword evidence="10" id="KW-0130">Cell adhesion</keyword>
<evidence type="ECO:0000313" key="27">
    <source>
        <dbReference type="Proteomes" id="UP000694385"/>
    </source>
</evidence>
<feature type="domain" description="Thyroglobulin type-1" evidence="24">
    <location>
        <begin position="1034"/>
        <end position="1102"/>
    </location>
</feature>
<dbReference type="InterPro" id="IPR009017">
    <property type="entry name" value="GFP"/>
</dbReference>
<dbReference type="PROSITE" id="PS01186">
    <property type="entry name" value="EGF_2"/>
    <property type="match status" value="2"/>
</dbReference>
<dbReference type="SMART" id="SM00539">
    <property type="entry name" value="NIDO"/>
    <property type="match status" value="1"/>
</dbReference>
<evidence type="ECO:0000256" key="10">
    <source>
        <dbReference type="ARBA" id="ARBA00022889"/>
    </source>
</evidence>
<dbReference type="PROSITE" id="PS51120">
    <property type="entry name" value="LDLRB"/>
    <property type="match status" value="3"/>
</dbReference>
<keyword evidence="13" id="KW-0325">Glycoprotein</keyword>
<dbReference type="InterPro" id="IPR000742">
    <property type="entry name" value="EGF"/>
</dbReference>
<dbReference type="InterPro" id="IPR006605">
    <property type="entry name" value="G2_nidogen/fibulin_G2F"/>
</dbReference>
<evidence type="ECO:0000256" key="2">
    <source>
        <dbReference type="ARBA" id="ARBA00022481"/>
    </source>
</evidence>
<evidence type="ECO:0000256" key="5">
    <source>
        <dbReference type="ARBA" id="ARBA00022536"/>
    </source>
</evidence>
<dbReference type="InterPro" id="IPR024731">
    <property type="entry name" value="NELL2-like_EGF"/>
</dbReference>
<reference evidence="26" key="2">
    <citation type="submission" date="2025-09" db="UniProtKB">
        <authorList>
            <consortium name="Ensembl"/>
        </authorList>
    </citation>
    <scope>IDENTIFICATION</scope>
</reference>
<dbReference type="InterPro" id="IPR000152">
    <property type="entry name" value="EGF-type_Asp/Asn_hydroxyl_site"/>
</dbReference>
<evidence type="ECO:0000256" key="12">
    <source>
        <dbReference type="ARBA" id="ARBA00023157"/>
    </source>
</evidence>
<evidence type="ECO:0000256" key="8">
    <source>
        <dbReference type="ARBA" id="ARBA00022837"/>
    </source>
</evidence>
<dbReference type="GO" id="GO:0005509">
    <property type="term" value="F:calcium ion binding"/>
    <property type="evidence" value="ECO:0007669"/>
    <property type="project" value="InterPro"/>
</dbReference>
<dbReference type="InterPro" id="IPR000716">
    <property type="entry name" value="Thyroglobulin_1"/>
</dbReference>
<dbReference type="InterPro" id="IPR050778">
    <property type="entry name" value="Cueball_EGF_LRP_Nidogen"/>
</dbReference>
<dbReference type="Ensembl" id="ENSJJAT00000015832.1">
    <property type="protein sequence ID" value="ENSJJAP00000009385.1"/>
    <property type="gene ID" value="ENSJJAG00000013248.1"/>
</dbReference>
<dbReference type="PROSITE" id="PS51162">
    <property type="entry name" value="THYROGLOBULIN_1_2"/>
    <property type="match status" value="2"/>
</dbReference>
<protein>
    <recommendedName>
        <fullName evidence="16">Nidogen-2</fullName>
    </recommendedName>
</protein>
<keyword evidence="27" id="KW-1185">Reference proteome</keyword>
<dbReference type="FunFam" id="2.10.25.10:FF:000281">
    <property type="entry name" value="Nidogen 1"/>
    <property type="match status" value="1"/>
</dbReference>
<dbReference type="Gene3D" id="2.120.10.30">
    <property type="entry name" value="TolB, C-terminal domain"/>
    <property type="match status" value="1"/>
</dbReference>
<dbReference type="InterPro" id="IPR026823">
    <property type="entry name" value="cEGF"/>
</dbReference>
<dbReference type="Gene3D" id="2.40.155.10">
    <property type="entry name" value="Green fluorescent protein"/>
    <property type="match status" value="1"/>
</dbReference>
<evidence type="ECO:0000256" key="19">
    <source>
        <dbReference type="PROSITE-ProRule" id="PRU00500"/>
    </source>
</evidence>
<evidence type="ECO:0000256" key="3">
    <source>
        <dbReference type="ARBA" id="ARBA00022525"/>
    </source>
</evidence>
<keyword evidence="9" id="KW-0084">Basement membrane</keyword>
<accession>A0A8C5KI00</accession>
<dbReference type="PROSITE" id="PS50993">
    <property type="entry name" value="NIDOGEN_G2"/>
    <property type="match status" value="1"/>
</dbReference>
<keyword evidence="3" id="KW-0964">Secreted</keyword>
<keyword evidence="7" id="KW-0677">Repeat</keyword>
<dbReference type="FunFam" id="2.10.25.10:FF:000519">
    <property type="entry name" value="Nidogen 2"/>
    <property type="match status" value="1"/>
</dbReference>
<reference evidence="26" key="1">
    <citation type="submission" date="2025-08" db="UniProtKB">
        <authorList>
            <consortium name="Ensembl"/>
        </authorList>
    </citation>
    <scope>IDENTIFICATION</scope>
</reference>
<dbReference type="PANTHER" id="PTHR46513">
    <property type="entry name" value="VITELLOGENIN RECEPTOR-LIKE PROTEIN-RELATED-RELATED"/>
    <property type="match status" value="1"/>
</dbReference>